<proteinExistence type="predicted"/>
<feature type="compositionally biased region" description="Basic and acidic residues" evidence="1">
    <location>
        <begin position="72"/>
        <end position="90"/>
    </location>
</feature>
<feature type="signal peptide" evidence="2">
    <location>
        <begin position="1"/>
        <end position="22"/>
    </location>
</feature>
<dbReference type="EMBL" id="BSDE01000001">
    <property type="protein sequence ID" value="GLH72006.1"/>
    <property type="molecule type" value="Genomic_DNA"/>
</dbReference>
<sequence>MRQPVISALLFCAAMLGTQAPAVKAQAPAVKAVAKPAAAPSYVPDLKLWHMDVSPDLGGWFSDRTVNLRIKLVDPKDPNPPKDEARRWNDYGDEGEGEESEGGEDTRTAAQLRQARLAREAEVARQAWRQRTLKVWLNGSALTWSTRVGYTTSEEITAQNGENRLEILEPESGLRVVRSWWVSTARTRLRVLTIQSGGEYVSGNLQVLEPDGAVAEGGRRTPSGGMLRWSGEYTHDTPPAGTYTLKWTGGWRGGKPARVRVEALLDGGTDQERRWSWERLILPGAGPVTLGTFDVEP</sequence>
<reference evidence="3 4" key="1">
    <citation type="journal article" date="2023" name="Antonie Van Leeuwenhoek">
        <title>Mesoterricola silvestris gen. nov., sp. nov., Mesoterricola sediminis sp. nov., Geothrix oryzae sp. nov., Geothrix edaphica sp. nov., Geothrix rubra sp. nov., and Geothrix limicola sp. nov., six novel members of Acidobacteriota isolated from soils.</title>
        <authorList>
            <person name="Itoh H."/>
            <person name="Sugisawa Y."/>
            <person name="Mise K."/>
            <person name="Xu Z."/>
            <person name="Kuniyasu M."/>
            <person name="Ushijima N."/>
            <person name="Kawano K."/>
            <person name="Kobayashi E."/>
            <person name="Shiratori Y."/>
            <person name="Masuda Y."/>
            <person name="Senoo K."/>
        </authorList>
    </citation>
    <scope>NUCLEOTIDE SEQUENCE [LARGE SCALE GENOMIC DNA]</scope>
    <source>
        <strain evidence="3 4">Red804</strain>
    </source>
</reference>
<comment type="caution">
    <text evidence="3">The sequence shown here is derived from an EMBL/GenBank/DDBJ whole genome shotgun (WGS) entry which is preliminary data.</text>
</comment>
<feature type="compositionally biased region" description="Acidic residues" evidence="1">
    <location>
        <begin position="91"/>
        <end position="103"/>
    </location>
</feature>
<accession>A0ABQ5QC31</accession>
<keyword evidence="4" id="KW-1185">Reference proteome</keyword>
<evidence type="ECO:0000313" key="3">
    <source>
        <dbReference type="EMBL" id="GLH72006.1"/>
    </source>
</evidence>
<protein>
    <submittedName>
        <fullName evidence="3">Uncharacterized protein</fullName>
    </submittedName>
</protein>
<feature type="chain" id="PRO_5046259864" evidence="2">
    <location>
        <begin position="23"/>
        <end position="297"/>
    </location>
</feature>
<feature type="region of interest" description="Disordered" evidence="1">
    <location>
        <begin position="72"/>
        <end position="110"/>
    </location>
</feature>
<keyword evidence="2" id="KW-0732">Signal</keyword>
<evidence type="ECO:0000256" key="2">
    <source>
        <dbReference type="SAM" id="SignalP"/>
    </source>
</evidence>
<gene>
    <name evidence="3" type="ORF">GETHLI_05080</name>
</gene>
<evidence type="ECO:0000313" key="4">
    <source>
        <dbReference type="Proteomes" id="UP001165069"/>
    </source>
</evidence>
<evidence type="ECO:0000256" key="1">
    <source>
        <dbReference type="SAM" id="MobiDB-lite"/>
    </source>
</evidence>
<name>A0ABQ5QC31_9BACT</name>
<organism evidence="3 4">
    <name type="scientific">Geothrix limicola</name>
    <dbReference type="NCBI Taxonomy" id="2927978"/>
    <lineage>
        <taxon>Bacteria</taxon>
        <taxon>Pseudomonadati</taxon>
        <taxon>Acidobacteriota</taxon>
        <taxon>Holophagae</taxon>
        <taxon>Holophagales</taxon>
        <taxon>Holophagaceae</taxon>
        <taxon>Geothrix</taxon>
    </lineage>
</organism>
<dbReference type="Proteomes" id="UP001165069">
    <property type="component" value="Unassembled WGS sequence"/>
</dbReference>